<dbReference type="PIRSF" id="PIRSF001771">
    <property type="entry name" value="Cyclin_A_B_D_E"/>
    <property type="match status" value="1"/>
</dbReference>
<dbReference type="SMART" id="SM01332">
    <property type="entry name" value="Cyclin_C"/>
    <property type="match status" value="1"/>
</dbReference>
<name>A0AAV1YMU0_LUPLU</name>
<dbReference type="SUPFAM" id="SSF47954">
    <property type="entry name" value="Cyclin-like"/>
    <property type="match status" value="2"/>
</dbReference>
<dbReference type="CDD" id="cd20562">
    <property type="entry name" value="CYCLIN_AtCycA_like_rpt1"/>
    <property type="match status" value="1"/>
</dbReference>
<dbReference type="CDD" id="cd20506">
    <property type="entry name" value="CYCLIN_AtCycA-like_rpt2"/>
    <property type="match status" value="1"/>
</dbReference>
<organism evidence="11 12">
    <name type="scientific">Lupinus luteus</name>
    <name type="common">European yellow lupine</name>
    <dbReference type="NCBI Taxonomy" id="3873"/>
    <lineage>
        <taxon>Eukaryota</taxon>
        <taxon>Viridiplantae</taxon>
        <taxon>Streptophyta</taxon>
        <taxon>Embryophyta</taxon>
        <taxon>Tracheophyta</taxon>
        <taxon>Spermatophyta</taxon>
        <taxon>Magnoliopsida</taxon>
        <taxon>eudicotyledons</taxon>
        <taxon>Gunneridae</taxon>
        <taxon>Pentapetalae</taxon>
        <taxon>rosids</taxon>
        <taxon>fabids</taxon>
        <taxon>Fabales</taxon>
        <taxon>Fabaceae</taxon>
        <taxon>Papilionoideae</taxon>
        <taxon>50 kb inversion clade</taxon>
        <taxon>genistoids sensu lato</taxon>
        <taxon>core genistoids</taxon>
        <taxon>Genisteae</taxon>
        <taxon>Lupinus</taxon>
    </lineage>
</organism>
<dbReference type="AlphaFoldDB" id="A0AAV1YMU0"/>
<dbReference type="InterPro" id="IPR036915">
    <property type="entry name" value="Cyclin-like_sf"/>
</dbReference>
<evidence type="ECO:0000256" key="3">
    <source>
        <dbReference type="ARBA" id="ARBA00022618"/>
    </source>
</evidence>
<reference evidence="11 12" key="1">
    <citation type="submission" date="2024-03" db="EMBL/GenBank/DDBJ databases">
        <authorList>
            <person name="Martinez-Hernandez J."/>
        </authorList>
    </citation>
    <scope>NUCLEOTIDE SEQUENCE [LARGE SCALE GENOMIC DNA]</scope>
</reference>
<dbReference type="GO" id="GO:0016538">
    <property type="term" value="F:cyclin-dependent protein serine/threonine kinase regulator activity"/>
    <property type="evidence" value="ECO:0007669"/>
    <property type="project" value="InterPro"/>
</dbReference>
<dbReference type="InterPro" id="IPR046965">
    <property type="entry name" value="Cyclin_A/B-like"/>
</dbReference>
<dbReference type="Proteomes" id="UP001497480">
    <property type="component" value="Unassembled WGS sequence"/>
</dbReference>
<evidence type="ECO:0000259" key="9">
    <source>
        <dbReference type="SMART" id="SM00385"/>
    </source>
</evidence>
<dbReference type="InterPro" id="IPR004367">
    <property type="entry name" value="Cyclin_C-dom"/>
</dbReference>
<evidence type="ECO:0000256" key="8">
    <source>
        <dbReference type="SAM" id="MobiDB-lite"/>
    </source>
</evidence>
<dbReference type="Pfam" id="PF02984">
    <property type="entry name" value="Cyclin_C"/>
    <property type="match status" value="1"/>
</dbReference>
<feature type="compositionally biased region" description="Low complexity" evidence="8">
    <location>
        <begin position="25"/>
        <end position="34"/>
    </location>
</feature>
<evidence type="ECO:0000313" key="11">
    <source>
        <dbReference type="EMBL" id="CAL0335288.1"/>
    </source>
</evidence>
<evidence type="ECO:0000256" key="5">
    <source>
        <dbReference type="ARBA" id="ARBA00023306"/>
    </source>
</evidence>
<dbReference type="EMBL" id="CAXHTB010000026">
    <property type="protein sequence ID" value="CAL0335288.1"/>
    <property type="molecule type" value="Genomic_DNA"/>
</dbReference>
<keyword evidence="5" id="KW-0131">Cell cycle</keyword>
<feature type="domain" description="Cyclin C-terminal" evidence="10">
    <location>
        <begin position="340"/>
        <end position="464"/>
    </location>
</feature>
<gene>
    <name evidence="11" type="ORF">LLUT_LOCUS36348</name>
</gene>
<evidence type="ECO:0000259" key="10">
    <source>
        <dbReference type="SMART" id="SM01332"/>
    </source>
</evidence>
<keyword evidence="3" id="KW-0132">Cell division</keyword>
<keyword evidence="4 7" id="KW-0195">Cyclin</keyword>
<comment type="caution">
    <text evidence="11">The sequence shown here is derived from an EMBL/GenBank/DDBJ whole genome shotgun (WGS) entry which is preliminary data.</text>
</comment>
<feature type="region of interest" description="Disordered" evidence="8">
    <location>
        <begin position="25"/>
        <end position="57"/>
    </location>
</feature>
<evidence type="ECO:0000256" key="1">
    <source>
        <dbReference type="ARBA" id="ARBA00006955"/>
    </source>
</evidence>
<dbReference type="GO" id="GO:0044772">
    <property type="term" value="P:mitotic cell cycle phase transition"/>
    <property type="evidence" value="ECO:0007669"/>
    <property type="project" value="InterPro"/>
</dbReference>
<dbReference type="InterPro" id="IPR006671">
    <property type="entry name" value="Cyclin_N"/>
</dbReference>
<dbReference type="Gene3D" id="1.10.472.10">
    <property type="entry name" value="Cyclin-like"/>
    <property type="match status" value="2"/>
</dbReference>
<dbReference type="InterPro" id="IPR039361">
    <property type="entry name" value="Cyclin"/>
</dbReference>
<sequence length="471" mass="53135">MKKESSAVLKAGEFPTRFTRSQVASSLLSKQLPPLKEPAERNQNQPLRANPKRAVSDTNSKYLQHKKRTVLQDVTNVCCESSYKSCFNSTIIQAKKRKLLKAPPVAVNLPQLEVGSKAKSLLEIGVKSDDTICSTNLENNALLNLISDKCGKDDSLIENQSSGTSAQPLIFKNKAEKGTFDELLIASEDPVITDIDNNLEDPQLCSLYVSDIYENLRVSELTRRPHPNFMETVQQDITQSMRGILVDWLVEVSEEYKLGLDTLYLSVYLIDWFLSKCYVERQRLQLLGVTCMLIASKYEEINAPHIEDFCFITDNTYSKAEVLTMESQVLKLSEYKLFAPTTITFLRRFLHAAEASSYKSPNLELEYLASYIAELALMDYGFLNFLPSIIAASAVFLARWTLDQSNHPWNPTLEHYASYKASDLKTTVLALQDLQLNTNGCPLTAVRSKYRQDKFKCVAALSSPKLIETLF</sequence>
<dbReference type="Pfam" id="PF00134">
    <property type="entry name" value="Cyclin_N"/>
    <property type="match status" value="1"/>
</dbReference>
<evidence type="ECO:0000256" key="6">
    <source>
        <dbReference type="ARBA" id="ARBA00032263"/>
    </source>
</evidence>
<accession>A0AAV1YMU0</accession>
<dbReference type="PANTHER" id="PTHR10177">
    <property type="entry name" value="CYCLINS"/>
    <property type="match status" value="1"/>
</dbReference>
<comment type="subunit">
    <text evidence="2">Interacts with the CDC2 protein kinase to form a serine/threonine kinase holoenzyme complex also known as maturation promoting factor (MPF). The cyclin subunit imparts substrate specificity to the complex.</text>
</comment>
<proteinExistence type="inferred from homology"/>
<feature type="domain" description="Cyclin-like" evidence="9">
    <location>
        <begin position="344"/>
        <end position="433"/>
    </location>
</feature>
<comment type="similarity">
    <text evidence="1">Belongs to the cyclin family. Cyclin AB subfamily.</text>
</comment>
<dbReference type="GO" id="GO:0051301">
    <property type="term" value="P:cell division"/>
    <property type="evidence" value="ECO:0007669"/>
    <property type="project" value="UniProtKB-KW"/>
</dbReference>
<dbReference type="FunFam" id="1.10.472.10:FF:000167">
    <property type="entry name" value="Mitotic cyclin 6"/>
    <property type="match status" value="1"/>
</dbReference>
<keyword evidence="12" id="KW-1185">Reference proteome</keyword>
<evidence type="ECO:0000256" key="4">
    <source>
        <dbReference type="ARBA" id="ARBA00023127"/>
    </source>
</evidence>
<feature type="domain" description="Cyclin-like" evidence="9">
    <location>
        <begin position="247"/>
        <end position="331"/>
    </location>
</feature>
<dbReference type="SMART" id="SM00385">
    <property type="entry name" value="CYCLIN"/>
    <property type="match status" value="2"/>
</dbReference>
<evidence type="ECO:0000256" key="2">
    <source>
        <dbReference type="ARBA" id="ARBA00011177"/>
    </source>
</evidence>
<dbReference type="FunFam" id="1.10.472.10:FF:000013">
    <property type="entry name" value="Cyclin A1"/>
    <property type="match status" value="1"/>
</dbReference>
<dbReference type="InterPro" id="IPR013763">
    <property type="entry name" value="Cyclin-like_dom"/>
</dbReference>
<protein>
    <recommendedName>
        <fullName evidence="6">B-like cyclin</fullName>
    </recommendedName>
</protein>
<evidence type="ECO:0000256" key="7">
    <source>
        <dbReference type="RuleBase" id="RU000383"/>
    </source>
</evidence>
<evidence type="ECO:0000313" key="12">
    <source>
        <dbReference type="Proteomes" id="UP001497480"/>
    </source>
</evidence>